<organism evidence="2">
    <name type="scientific">Fagus sylvatica</name>
    <name type="common">Beechnut</name>
    <dbReference type="NCBI Taxonomy" id="28930"/>
    <lineage>
        <taxon>Eukaryota</taxon>
        <taxon>Viridiplantae</taxon>
        <taxon>Streptophyta</taxon>
        <taxon>Embryophyta</taxon>
        <taxon>Tracheophyta</taxon>
        <taxon>Spermatophyta</taxon>
        <taxon>Magnoliopsida</taxon>
        <taxon>eudicotyledons</taxon>
        <taxon>Gunneridae</taxon>
        <taxon>Pentapetalae</taxon>
        <taxon>rosids</taxon>
        <taxon>fabids</taxon>
        <taxon>Fagales</taxon>
        <taxon>Fagaceae</taxon>
        <taxon>Fagus</taxon>
    </lineage>
</organism>
<protein>
    <submittedName>
        <fullName evidence="2">Uncharacterized protein</fullName>
    </submittedName>
</protein>
<feature type="transmembrane region" description="Helical" evidence="1">
    <location>
        <begin position="6"/>
        <end position="28"/>
    </location>
</feature>
<evidence type="ECO:0000256" key="1">
    <source>
        <dbReference type="SAM" id="Phobius"/>
    </source>
</evidence>
<feature type="transmembrane region" description="Helical" evidence="1">
    <location>
        <begin position="78"/>
        <end position="98"/>
    </location>
</feature>
<dbReference type="AlphaFoldDB" id="A0A2N9HHU3"/>
<accession>A0A2N9HHU3</accession>
<reference evidence="2" key="1">
    <citation type="submission" date="2018-02" db="EMBL/GenBank/DDBJ databases">
        <authorList>
            <person name="Cohen D.B."/>
            <person name="Kent A.D."/>
        </authorList>
    </citation>
    <scope>NUCLEOTIDE SEQUENCE</scope>
</reference>
<evidence type="ECO:0000313" key="2">
    <source>
        <dbReference type="EMBL" id="SPD11303.1"/>
    </source>
</evidence>
<feature type="transmembrane region" description="Helical" evidence="1">
    <location>
        <begin position="40"/>
        <end position="58"/>
    </location>
</feature>
<gene>
    <name evidence="2" type="ORF">FSB_LOCUS39185</name>
</gene>
<keyword evidence="1" id="KW-0812">Transmembrane</keyword>
<sequence length="99" mass="10689">MGLVVCVWVCRQCLGSLVVGWWFSVMVFSGSVGDGGSRRWWGFCLGLPAVMGFVFGFAGSDGVSGFDPWLQTKWGLPAVFGFAGCGLVVFGDGFFRICW</sequence>
<dbReference type="EMBL" id="OIVN01003446">
    <property type="protein sequence ID" value="SPD11303.1"/>
    <property type="molecule type" value="Genomic_DNA"/>
</dbReference>
<keyword evidence="1" id="KW-0472">Membrane</keyword>
<proteinExistence type="predicted"/>
<name>A0A2N9HHU3_FAGSY</name>
<keyword evidence="1" id="KW-1133">Transmembrane helix</keyword>